<protein>
    <submittedName>
        <fullName evidence="3">EAL domain, c-di-GMP-specific phosphodiesterase class I (Or its enzymatically inactive variant)</fullName>
    </submittedName>
</protein>
<feature type="domain" description="EAL" evidence="2">
    <location>
        <begin position="377"/>
        <end position="635"/>
    </location>
</feature>
<feature type="transmembrane region" description="Helical" evidence="1">
    <location>
        <begin position="168"/>
        <end position="187"/>
    </location>
</feature>
<dbReference type="Pfam" id="PF00563">
    <property type="entry name" value="EAL"/>
    <property type="match status" value="1"/>
</dbReference>
<dbReference type="AlphaFoldDB" id="A0A662ZC92"/>
<dbReference type="OrthoDB" id="1316910at2"/>
<evidence type="ECO:0000313" key="3">
    <source>
        <dbReference type="EMBL" id="SFK41625.1"/>
    </source>
</evidence>
<evidence type="ECO:0000259" key="2">
    <source>
        <dbReference type="PROSITE" id="PS50883"/>
    </source>
</evidence>
<dbReference type="SUPFAM" id="SSF141868">
    <property type="entry name" value="EAL domain-like"/>
    <property type="match status" value="1"/>
</dbReference>
<sequence>MSYGVQIASFIIIFIVVMEFYRYRRLKLYTTKMFEVLIFFSALSILFKSLCLFSYYHPEYFTILSTKIVHQLFFVTVNINIWLIYMYIDLRTRSIKNYTNAQFVLRTLPLCVSFLMVIFGDIGYHSEGDEAYSYGIISQSSYLAFACYFLLIVFMLLRSDPSKEKRFYYEYVLFLFIWLVTSTVQYFFPFMHLSSASSCVAVLCFYLIFENTKEHTDKDIPSAFSRYSFEYTIQEFLKLRRHFWVINFSLQNVESIRATYGQKVCLECIEKAIMTIPEFKSRNIFRTLEYSFGFIISSKEDLEHLYGNYKLSDRTLLLSDYMVTPSFSVCSVECPNIVSDSEDLMDLLSFCRNADEYGNNHSIQVIDKATADQREYREEIETLLQKAIDEDGFDVYFQPIINSVSRKCVYLEALIRLKAESSQGYVSPDVFIPIAEKKGLIYQLGDRVINKVCSFIRKYNLDKKNIIQGIAVNLSGIQLSEPSLPYRLHQAVKNYNLSPKFIFFEVTETAAVHSGKIAQSNISKLRKLGYKLSMDDFGTGYSNFYNMASISYDLIKIDKSLIWQAFDEKNRKSMTVLLSIINLVHSIGCSIVAEGVETDAQANYFKECGIEFLQGFYFSRPLPSDLILEYLEKNSEIHSPLESLNIICH</sequence>
<proteinExistence type="predicted"/>
<dbReference type="CDD" id="cd01948">
    <property type="entry name" value="EAL"/>
    <property type="match status" value="1"/>
</dbReference>
<dbReference type="PANTHER" id="PTHR33121:SF79">
    <property type="entry name" value="CYCLIC DI-GMP PHOSPHODIESTERASE PDED-RELATED"/>
    <property type="match status" value="1"/>
</dbReference>
<dbReference type="Proteomes" id="UP000243374">
    <property type="component" value="Unassembled WGS sequence"/>
</dbReference>
<feature type="transmembrane region" description="Helical" evidence="1">
    <location>
        <begin position="6"/>
        <end position="24"/>
    </location>
</feature>
<reference evidence="3 4" key="1">
    <citation type="submission" date="2016-10" db="EMBL/GenBank/DDBJ databases">
        <authorList>
            <person name="Varghese N."/>
            <person name="Submissions S."/>
        </authorList>
    </citation>
    <scope>NUCLEOTIDE SEQUENCE [LARGE SCALE GENOMIC DNA]</scope>
    <source>
        <strain evidence="3 4">22B</strain>
    </source>
</reference>
<dbReference type="Gene3D" id="3.20.20.450">
    <property type="entry name" value="EAL domain"/>
    <property type="match status" value="1"/>
</dbReference>
<dbReference type="InterPro" id="IPR001633">
    <property type="entry name" value="EAL_dom"/>
</dbReference>
<dbReference type="PANTHER" id="PTHR33121">
    <property type="entry name" value="CYCLIC DI-GMP PHOSPHODIESTERASE PDEF"/>
    <property type="match status" value="1"/>
</dbReference>
<accession>A0A662ZC92</accession>
<feature type="transmembrane region" description="Helical" evidence="1">
    <location>
        <begin position="100"/>
        <end position="119"/>
    </location>
</feature>
<feature type="transmembrane region" description="Helical" evidence="1">
    <location>
        <begin position="68"/>
        <end position="88"/>
    </location>
</feature>
<gene>
    <name evidence="3" type="ORF">SAMN04487865_10714</name>
</gene>
<keyword evidence="1" id="KW-1133">Transmembrane helix</keyword>
<keyword evidence="1" id="KW-0472">Membrane</keyword>
<feature type="transmembrane region" description="Helical" evidence="1">
    <location>
        <begin position="36"/>
        <end position="56"/>
    </location>
</feature>
<organism evidence="3 4">
    <name type="scientific">Succinivibrio dextrinosolvens</name>
    <dbReference type="NCBI Taxonomy" id="83771"/>
    <lineage>
        <taxon>Bacteria</taxon>
        <taxon>Pseudomonadati</taxon>
        <taxon>Pseudomonadota</taxon>
        <taxon>Gammaproteobacteria</taxon>
        <taxon>Aeromonadales</taxon>
        <taxon>Succinivibrionaceae</taxon>
        <taxon>Succinivibrio</taxon>
    </lineage>
</organism>
<dbReference type="EMBL" id="FOSF01000071">
    <property type="protein sequence ID" value="SFK41625.1"/>
    <property type="molecule type" value="Genomic_DNA"/>
</dbReference>
<evidence type="ECO:0000313" key="4">
    <source>
        <dbReference type="Proteomes" id="UP000243374"/>
    </source>
</evidence>
<dbReference type="PROSITE" id="PS50883">
    <property type="entry name" value="EAL"/>
    <property type="match status" value="1"/>
</dbReference>
<dbReference type="RefSeq" id="WP_074841619.1">
    <property type="nucleotide sequence ID" value="NZ_CP047056.1"/>
</dbReference>
<feature type="transmembrane region" description="Helical" evidence="1">
    <location>
        <begin position="131"/>
        <end position="156"/>
    </location>
</feature>
<dbReference type="InterPro" id="IPR035919">
    <property type="entry name" value="EAL_sf"/>
</dbReference>
<dbReference type="SMART" id="SM00052">
    <property type="entry name" value="EAL"/>
    <property type="match status" value="1"/>
</dbReference>
<dbReference type="InterPro" id="IPR050706">
    <property type="entry name" value="Cyclic-di-GMP_PDE-like"/>
</dbReference>
<dbReference type="GO" id="GO:0071111">
    <property type="term" value="F:cyclic-guanylate-specific phosphodiesterase activity"/>
    <property type="evidence" value="ECO:0007669"/>
    <property type="project" value="InterPro"/>
</dbReference>
<evidence type="ECO:0000256" key="1">
    <source>
        <dbReference type="SAM" id="Phobius"/>
    </source>
</evidence>
<name>A0A662ZC92_9GAMM</name>
<keyword evidence="1" id="KW-0812">Transmembrane</keyword>
<keyword evidence="4" id="KW-1185">Reference proteome</keyword>